<evidence type="ECO:0000313" key="1">
    <source>
        <dbReference type="EMBL" id="QJA50133.1"/>
    </source>
</evidence>
<dbReference type="InterPro" id="IPR009057">
    <property type="entry name" value="Homeodomain-like_sf"/>
</dbReference>
<dbReference type="EMBL" id="MT144176">
    <property type="protein sequence ID" value="QJA50133.1"/>
    <property type="molecule type" value="Genomic_DNA"/>
</dbReference>
<dbReference type="SUPFAM" id="SSF46689">
    <property type="entry name" value="Homeodomain-like"/>
    <property type="match status" value="1"/>
</dbReference>
<dbReference type="Gene3D" id="1.10.10.60">
    <property type="entry name" value="Homeodomain-like"/>
    <property type="match status" value="1"/>
</dbReference>
<sequence length="51" mass="5853">MARMSGSHNISPEQIEIIIKLAKERRSLGEIAKVACVNKSTVYRWLQRLNI</sequence>
<accession>A0A6H1ZQC8</accession>
<protein>
    <submittedName>
        <fullName evidence="1">Putative DNA binding, helix-turn-helix domain containing protein</fullName>
    </submittedName>
</protein>
<dbReference type="AlphaFoldDB" id="A0A6H1ZQC8"/>
<reference evidence="1" key="1">
    <citation type="submission" date="2020-03" db="EMBL/GenBank/DDBJ databases">
        <title>The deep terrestrial virosphere.</title>
        <authorList>
            <person name="Holmfeldt K."/>
            <person name="Nilsson E."/>
            <person name="Simone D."/>
            <person name="Lopez-Fernandez M."/>
            <person name="Wu X."/>
            <person name="de Brujin I."/>
            <person name="Lundin D."/>
            <person name="Andersson A."/>
            <person name="Bertilsson S."/>
            <person name="Dopson M."/>
        </authorList>
    </citation>
    <scope>NUCLEOTIDE SEQUENCE</scope>
    <source>
        <strain evidence="1">TM448A01614</strain>
    </source>
</reference>
<proteinExistence type="predicted"/>
<gene>
    <name evidence="1" type="ORF">TM448A01614_0003</name>
</gene>
<organism evidence="1">
    <name type="scientific">viral metagenome</name>
    <dbReference type="NCBI Taxonomy" id="1070528"/>
    <lineage>
        <taxon>unclassified sequences</taxon>
        <taxon>metagenomes</taxon>
        <taxon>organismal metagenomes</taxon>
    </lineage>
</organism>
<name>A0A6H1ZQC8_9ZZZZ</name>
<dbReference type="Pfam" id="PF13384">
    <property type="entry name" value="HTH_23"/>
    <property type="match status" value="1"/>
</dbReference>